<proteinExistence type="predicted"/>
<reference evidence="1 2" key="1">
    <citation type="journal article" date="2019" name="Commun. Biol.">
        <title>The bagworm genome reveals a unique fibroin gene that provides high tensile strength.</title>
        <authorList>
            <person name="Kono N."/>
            <person name="Nakamura H."/>
            <person name="Ohtoshi R."/>
            <person name="Tomita M."/>
            <person name="Numata K."/>
            <person name="Arakawa K."/>
        </authorList>
    </citation>
    <scope>NUCLEOTIDE SEQUENCE [LARGE SCALE GENOMIC DNA]</scope>
</reference>
<evidence type="ECO:0000313" key="2">
    <source>
        <dbReference type="Proteomes" id="UP000299102"/>
    </source>
</evidence>
<evidence type="ECO:0000313" key="1">
    <source>
        <dbReference type="EMBL" id="GBP90242.1"/>
    </source>
</evidence>
<organism evidence="1 2">
    <name type="scientific">Eumeta variegata</name>
    <name type="common">Bagworm moth</name>
    <name type="synonym">Eumeta japonica</name>
    <dbReference type="NCBI Taxonomy" id="151549"/>
    <lineage>
        <taxon>Eukaryota</taxon>
        <taxon>Metazoa</taxon>
        <taxon>Ecdysozoa</taxon>
        <taxon>Arthropoda</taxon>
        <taxon>Hexapoda</taxon>
        <taxon>Insecta</taxon>
        <taxon>Pterygota</taxon>
        <taxon>Neoptera</taxon>
        <taxon>Endopterygota</taxon>
        <taxon>Lepidoptera</taxon>
        <taxon>Glossata</taxon>
        <taxon>Ditrysia</taxon>
        <taxon>Tineoidea</taxon>
        <taxon>Psychidae</taxon>
        <taxon>Oiketicinae</taxon>
        <taxon>Eumeta</taxon>
    </lineage>
</organism>
<accession>A0A4C1ZS50</accession>
<dbReference type="Proteomes" id="UP000299102">
    <property type="component" value="Unassembled WGS sequence"/>
</dbReference>
<keyword evidence="2" id="KW-1185">Reference proteome</keyword>
<comment type="caution">
    <text evidence="1">The sequence shown here is derived from an EMBL/GenBank/DDBJ whole genome shotgun (WGS) entry which is preliminary data.</text>
</comment>
<dbReference type="EMBL" id="BGZK01002068">
    <property type="protein sequence ID" value="GBP90242.1"/>
    <property type="molecule type" value="Genomic_DNA"/>
</dbReference>
<protein>
    <submittedName>
        <fullName evidence="1">Uncharacterized protein</fullName>
    </submittedName>
</protein>
<sequence>MNALSAAEGYQGKIIRDLRKTGLSLSCVTSRASGQPSDRCACAARERAKLLRKPLYRLAALRNNGSFTPRHTARHSRVQSIRTMRLFGSMFSF</sequence>
<dbReference type="AlphaFoldDB" id="A0A4C1ZS50"/>
<gene>
    <name evidence="1" type="ORF">EVAR_100689_1</name>
</gene>
<name>A0A4C1ZS50_EUMVA</name>